<dbReference type="PROSITE" id="PS00360">
    <property type="entry name" value="RIBOSOMAL_S9"/>
    <property type="match status" value="1"/>
</dbReference>
<dbReference type="NCBIfam" id="NF001099">
    <property type="entry name" value="PRK00132.1"/>
    <property type="match status" value="1"/>
</dbReference>
<dbReference type="InterPro" id="IPR014721">
    <property type="entry name" value="Ribsml_uS5_D2-typ_fold_subgr"/>
</dbReference>
<dbReference type="AlphaFoldDB" id="A0A0S4LIB6"/>
<dbReference type="InterPro" id="IPR020568">
    <property type="entry name" value="Ribosomal_Su5_D2-typ_SF"/>
</dbReference>
<protein>
    <recommendedName>
        <fullName evidence="4 5">Small ribosomal subunit protein uS9</fullName>
    </recommendedName>
</protein>
<feature type="compositionally biased region" description="Basic and acidic residues" evidence="7">
    <location>
        <begin position="98"/>
        <end position="110"/>
    </location>
</feature>
<feature type="region of interest" description="Disordered" evidence="7">
    <location>
        <begin position="97"/>
        <end position="130"/>
    </location>
</feature>
<dbReference type="InterPro" id="IPR020574">
    <property type="entry name" value="Ribosomal_uS9_CS"/>
</dbReference>
<evidence type="ECO:0000256" key="5">
    <source>
        <dbReference type="HAMAP-Rule" id="MF_00532"/>
    </source>
</evidence>
<sequence>MAAVTQYATGRRKCAVARAWVTGTAGEITVNEKPLEQAFPRLTLRQIIQLPLEMAGLMGKYSISATVYGGGPTGQAGALRHAIARALVAMTPSTRTPLKKEGLLTRDSRVKERKKYGQKGARKRFQYSKR</sequence>
<evidence type="ECO:0000256" key="2">
    <source>
        <dbReference type="ARBA" id="ARBA00022980"/>
    </source>
</evidence>
<feature type="compositionally biased region" description="Basic residues" evidence="7">
    <location>
        <begin position="111"/>
        <end position="130"/>
    </location>
</feature>
<dbReference type="GO" id="GO:0006412">
    <property type="term" value="P:translation"/>
    <property type="evidence" value="ECO:0007669"/>
    <property type="project" value="UniProtKB-UniRule"/>
</dbReference>
<dbReference type="GO" id="GO:0015935">
    <property type="term" value="C:small ribosomal subunit"/>
    <property type="evidence" value="ECO:0007669"/>
    <property type="project" value="UniProtKB-ARBA"/>
</dbReference>
<keyword evidence="9" id="KW-1185">Reference proteome</keyword>
<evidence type="ECO:0000256" key="7">
    <source>
        <dbReference type="SAM" id="MobiDB-lite"/>
    </source>
</evidence>
<dbReference type="PANTHER" id="PTHR21569">
    <property type="entry name" value="RIBOSOMAL PROTEIN S9"/>
    <property type="match status" value="1"/>
</dbReference>
<name>A0A0S4LIB6_9BACT</name>
<dbReference type="GO" id="GO:0003723">
    <property type="term" value="F:RNA binding"/>
    <property type="evidence" value="ECO:0007669"/>
    <property type="project" value="TreeGrafter"/>
</dbReference>
<comment type="similarity">
    <text evidence="1 5 6">Belongs to the universal ribosomal protein uS9 family.</text>
</comment>
<dbReference type="OrthoDB" id="9803965at2"/>
<dbReference type="Gene3D" id="3.30.230.10">
    <property type="match status" value="1"/>
</dbReference>
<evidence type="ECO:0000256" key="6">
    <source>
        <dbReference type="RuleBase" id="RU003815"/>
    </source>
</evidence>
<dbReference type="RefSeq" id="WP_090749197.1">
    <property type="nucleotide sequence ID" value="NZ_CZQA01000009.1"/>
</dbReference>
<evidence type="ECO:0000313" key="8">
    <source>
        <dbReference type="EMBL" id="CUS36654.1"/>
    </source>
</evidence>
<dbReference type="GO" id="GO:0005737">
    <property type="term" value="C:cytoplasm"/>
    <property type="evidence" value="ECO:0007669"/>
    <property type="project" value="UniProtKB-ARBA"/>
</dbReference>
<dbReference type="SUPFAM" id="SSF54211">
    <property type="entry name" value="Ribosomal protein S5 domain 2-like"/>
    <property type="match status" value="1"/>
</dbReference>
<dbReference type="InterPro" id="IPR023035">
    <property type="entry name" value="Ribosomal_uS9_bac/plastid"/>
</dbReference>
<dbReference type="GO" id="GO:0003735">
    <property type="term" value="F:structural constituent of ribosome"/>
    <property type="evidence" value="ECO:0007669"/>
    <property type="project" value="InterPro"/>
</dbReference>
<organism evidence="8 9">
    <name type="scientific">Candidatus Nitrospira nitrosa</name>
    <dbReference type="NCBI Taxonomy" id="1742972"/>
    <lineage>
        <taxon>Bacteria</taxon>
        <taxon>Pseudomonadati</taxon>
        <taxon>Nitrospirota</taxon>
        <taxon>Nitrospiria</taxon>
        <taxon>Nitrospirales</taxon>
        <taxon>Nitrospiraceae</taxon>
        <taxon>Nitrospira</taxon>
    </lineage>
</organism>
<keyword evidence="2 5" id="KW-0689">Ribosomal protein</keyword>
<dbReference type="STRING" id="1742972.COMA1_30170"/>
<reference evidence="8 9" key="1">
    <citation type="submission" date="2015-10" db="EMBL/GenBank/DDBJ databases">
        <authorList>
            <person name="Gilbert D.G."/>
        </authorList>
    </citation>
    <scope>NUCLEOTIDE SEQUENCE [LARGE SCALE GENOMIC DNA]</scope>
    <source>
        <strain evidence="8">COMA1</strain>
    </source>
</reference>
<dbReference type="Proteomes" id="UP000199032">
    <property type="component" value="Unassembled WGS sequence"/>
</dbReference>
<dbReference type="Pfam" id="PF00380">
    <property type="entry name" value="Ribosomal_S9"/>
    <property type="match status" value="1"/>
</dbReference>
<dbReference type="InterPro" id="IPR000754">
    <property type="entry name" value="Ribosomal_uS9"/>
</dbReference>
<evidence type="ECO:0000256" key="4">
    <source>
        <dbReference type="ARBA" id="ARBA00035259"/>
    </source>
</evidence>
<evidence type="ECO:0000313" key="9">
    <source>
        <dbReference type="Proteomes" id="UP000199032"/>
    </source>
</evidence>
<keyword evidence="3 5" id="KW-0687">Ribonucleoprotein</keyword>
<gene>
    <name evidence="5 8" type="primary">rpsI</name>
    <name evidence="8" type="ORF">COMA1_30170</name>
</gene>
<proteinExistence type="inferred from homology"/>
<dbReference type="FunFam" id="3.30.230.10:FF:000001">
    <property type="entry name" value="30S ribosomal protein S9"/>
    <property type="match status" value="1"/>
</dbReference>
<dbReference type="HAMAP" id="MF_00532_B">
    <property type="entry name" value="Ribosomal_uS9_B"/>
    <property type="match status" value="1"/>
</dbReference>
<evidence type="ECO:0000256" key="1">
    <source>
        <dbReference type="ARBA" id="ARBA00005251"/>
    </source>
</evidence>
<evidence type="ECO:0000256" key="3">
    <source>
        <dbReference type="ARBA" id="ARBA00023274"/>
    </source>
</evidence>
<accession>A0A0S4LIB6</accession>
<dbReference type="PANTHER" id="PTHR21569:SF1">
    <property type="entry name" value="SMALL RIBOSOMAL SUBUNIT PROTEIN US9M"/>
    <property type="match status" value="1"/>
</dbReference>
<dbReference type="EMBL" id="CZQA01000009">
    <property type="protein sequence ID" value="CUS36654.1"/>
    <property type="molecule type" value="Genomic_DNA"/>
</dbReference>